<evidence type="ECO:0000256" key="1">
    <source>
        <dbReference type="ARBA" id="ARBA00010945"/>
    </source>
</evidence>
<dbReference type="GO" id="GO:0006281">
    <property type="term" value="P:DNA repair"/>
    <property type="evidence" value="ECO:0007669"/>
    <property type="project" value="InterPro"/>
</dbReference>
<evidence type="ECO:0000259" key="3">
    <source>
        <dbReference type="Pfam" id="PF00817"/>
    </source>
</evidence>
<evidence type="ECO:0000313" key="4">
    <source>
        <dbReference type="EMBL" id="MBB3046616.1"/>
    </source>
</evidence>
<dbReference type="PANTHER" id="PTHR35369:SF2">
    <property type="entry name" value="BLR3025 PROTEIN"/>
    <property type="match status" value="1"/>
</dbReference>
<gene>
    <name evidence="4" type="ORF">FHR99_000852</name>
</gene>
<dbReference type="SUPFAM" id="SSF56672">
    <property type="entry name" value="DNA/RNA polymerases"/>
    <property type="match status" value="1"/>
</dbReference>
<name>A0A7W4W371_9GAMM</name>
<proteinExistence type="inferred from homology"/>
<dbReference type="EMBL" id="JACHWY010000001">
    <property type="protein sequence ID" value="MBB3046616.1"/>
    <property type="molecule type" value="Genomic_DNA"/>
</dbReference>
<dbReference type="CDD" id="cd03468">
    <property type="entry name" value="PolY_like"/>
    <property type="match status" value="1"/>
</dbReference>
<keyword evidence="2" id="KW-0227">DNA damage</keyword>
<dbReference type="AlphaFoldDB" id="A0A7W4W371"/>
<comment type="similarity">
    <text evidence="1">Belongs to the DNA polymerase type-Y family.</text>
</comment>
<dbReference type="RefSeq" id="WP_183409300.1">
    <property type="nucleotide sequence ID" value="NZ_JACHWY010000001.1"/>
</dbReference>
<sequence>MWLCIRFPRLLLDQPLPPEPPLSGPQALLRNNQIEEVNRSAAAAGVQAGQSLSTARSLCPELQCRTPDPERMQQRLSQLAFWGYRFTPEVSLAAPDCLLLNIRGSLKLFAGFHPLYRRLRSGFRKRRIAARYGLGHTPLAATLLSHHVHELTDLLDNNGQLNESAVIALLDQLPSQFLPIEPKQQERLLTLGLNTLKDVRNLPSTALSRRFGKQFGQLLARLYGEQADPRPYFQPPDTFFSERQFNGELTRSEELRFPLAGLLDELGHFLQLKQWVCRELRWHFCYCDGQHDELQLPVSHAHFDRRQLLTLVLLKLEHYSLRGPVDSLALHCARFETVQQRSHELFPQASLFDHERHARYLALLDKLKARLGNSALWQPVLSSRHLPEQSTTRSSTAKPADTIFPQRPLWLLPHPLRLQEQQQQPYWQGPLTLLQGPERLDNLWWQQRQVRDYYIARTNHNALCWVYRDCLQQRWYLHGWFS</sequence>
<dbReference type="Pfam" id="PF00817">
    <property type="entry name" value="IMS"/>
    <property type="match status" value="1"/>
</dbReference>
<dbReference type="Gene3D" id="3.40.1170.60">
    <property type="match status" value="1"/>
</dbReference>
<comment type="caution">
    <text evidence="4">The sequence shown here is derived from an EMBL/GenBank/DDBJ whole genome shotgun (WGS) entry which is preliminary data.</text>
</comment>
<evidence type="ECO:0000313" key="5">
    <source>
        <dbReference type="Proteomes" id="UP000537130"/>
    </source>
</evidence>
<evidence type="ECO:0000256" key="2">
    <source>
        <dbReference type="ARBA" id="ARBA00022763"/>
    </source>
</evidence>
<dbReference type="InterPro" id="IPR050356">
    <property type="entry name" value="SulA_CellDiv_inhibitor"/>
</dbReference>
<dbReference type="InterPro" id="IPR043502">
    <property type="entry name" value="DNA/RNA_pol_sf"/>
</dbReference>
<dbReference type="InterPro" id="IPR001126">
    <property type="entry name" value="UmuC"/>
</dbReference>
<keyword evidence="5" id="KW-1185">Reference proteome</keyword>
<feature type="domain" description="UmuC" evidence="3">
    <location>
        <begin position="32"/>
        <end position="145"/>
    </location>
</feature>
<dbReference type="InterPro" id="IPR043128">
    <property type="entry name" value="Rev_trsase/Diguanyl_cyclase"/>
</dbReference>
<dbReference type="Gene3D" id="1.10.150.20">
    <property type="entry name" value="5' to 3' exonuclease, C-terminal subdomain"/>
    <property type="match status" value="1"/>
</dbReference>
<reference evidence="4 5" key="1">
    <citation type="submission" date="2020-08" db="EMBL/GenBank/DDBJ databases">
        <title>Genomic Encyclopedia of Type Strains, Phase III (KMG-III): the genomes of soil and plant-associated and newly described type strains.</title>
        <authorList>
            <person name="Whitman W."/>
        </authorList>
    </citation>
    <scope>NUCLEOTIDE SEQUENCE [LARGE SCALE GENOMIC DNA]</scope>
    <source>
        <strain evidence="4 5">CECT 8654</strain>
    </source>
</reference>
<dbReference type="Gene3D" id="3.30.70.270">
    <property type="match status" value="1"/>
</dbReference>
<dbReference type="PANTHER" id="PTHR35369">
    <property type="entry name" value="BLR3025 PROTEIN-RELATED"/>
    <property type="match status" value="1"/>
</dbReference>
<dbReference type="Proteomes" id="UP000537130">
    <property type="component" value="Unassembled WGS sequence"/>
</dbReference>
<protein>
    <submittedName>
        <fullName evidence="4">Protein ImuB</fullName>
    </submittedName>
</protein>
<organism evidence="4 5">
    <name type="scientific">Litorivivens lipolytica</name>
    <dbReference type="NCBI Taxonomy" id="1524264"/>
    <lineage>
        <taxon>Bacteria</taxon>
        <taxon>Pseudomonadati</taxon>
        <taxon>Pseudomonadota</taxon>
        <taxon>Gammaproteobacteria</taxon>
        <taxon>Litorivivens</taxon>
    </lineage>
</organism>
<accession>A0A7W4W371</accession>